<accession>A0A382N6W8</accession>
<protein>
    <recommendedName>
        <fullName evidence="2">DUF4440 domain-containing protein</fullName>
    </recommendedName>
</protein>
<name>A0A382N6W8_9ZZZZ</name>
<dbReference type="AlphaFoldDB" id="A0A382N6W8"/>
<sequence length="145" mass="16799">MTDAVEQAIVSYNRWLKGFNTRDRVAMVDELHFPHLRLSGTNQMQVWNTPEDINAAFDEQTRKLKEEGWVRTDSDFIEAIQSGPDKVHLTMIQSRIHRDGGEYNQFQTLWVFIRDGGRWGVKFRSSFLVNATENTNFSALNDTST</sequence>
<reference evidence="1" key="1">
    <citation type="submission" date="2018-05" db="EMBL/GenBank/DDBJ databases">
        <authorList>
            <person name="Lanie J.A."/>
            <person name="Ng W.-L."/>
            <person name="Kazmierczak K.M."/>
            <person name="Andrzejewski T.M."/>
            <person name="Davidsen T.M."/>
            <person name="Wayne K.J."/>
            <person name="Tettelin H."/>
            <person name="Glass J.I."/>
            <person name="Rusch D."/>
            <person name="Podicherti R."/>
            <person name="Tsui H.-C.T."/>
            <person name="Winkler M.E."/>
        </authorList>
    </citation>
    <scope>NUCLEOTIDE SEQUENCE</scope>
</reference>
<organism evidence="1">
    <name type="scientific">marine metagenome</name>
    <dbReference type="NCBI Taxonomy" id="408172"/>
    <lineage>
        <taxon>unclassified sequences</taxon>
        <taxon>metagenomes</taxon>
        <taxon>ecological metagenomes</taxon>
    </lineage>
</organism>
<evidence type="ECO:0000313" key="1">
    <source>
        <dbReference type="EMBL" id="SVC56903.1"/>
    </source>
</evidence>
<dbReference type="EMBL" id="UINC01098406">
    <property type="protein sequence ID" value="SVC56903.1"/>
    <property type="molecule type" value="Genomic_DNA"/>
</dbReference>
<evidence type="ECO:0008006" key="2">
    <source>
        <dbReference type="Google" id="ProtNLM"/>
    </source>
</evidence>
<gene>
    <name evidence="1" type="ORF">METZ01_LOCUS309757</name>
</gene>
<proteinExistence type="predicted"/>